<reference evidence="2" key="1">
    <citation type="submission" date="2020-11" db="EMBL/GenBank/DDBJ databases">
        <authorList>
            <consortium name="DOE Joint Genome Institute"/>
            <person name="Ahrendt S."/>
            <person name="Riley R."/>
            <person name="Andreopoulos W."/>
            <person name="Labutti K."/>
            <person name="Pangilinan J."/>
            <person name="Ruiz-Duenas F.J."/>
            <person name="Barrasa J.M."/>
            <person name="Sanchez-Garcia M."/>
            <person name="Camarero S."/>
            <person name="Miyauchi S."/>
            <person name="Serrano A."/>
            <person name="Linde D."/>
            <person name="Babiker R."/>
            <person name="Drula E."/>
            <person name="Ayuso-Fernandez I."/>
            <person name="Pacheco R."/>
            <person name="Padilla G."/>
            <person name="Ferreira P."/>
            <person name="Barriuso J."/>
            <person name="Kellner H."/>
            <person name="Castanera R."/>
            <person name="Alfaro M."/>
            <person name="Ramirez L."/>
            <person name="Pisabarro A.G."/>
            <person name="Kuo A."/>
            <person name="Tritt A."/>
            <person name="Lipzen A."/>
            <person name="He G."/>
            <person name="Yan M."/>
            <person name="Ng V."/>
            <person name="Cullen D."/>
            <person name="Martin F."/>
            <person name="Rosso M.-N."/>
            <person name="Henrissat B."/>
            <person name="Hibbett D."/>
            <person name="Martinez A.T."/>
            <person name="Grigoriev I.V."/>
        </authorList>
    </citation>
    <scope>NUCLEOTIDE SEQUENCE</scope>
    <source>
        <strain evidence="2">AH 40177</strain>
    </source>
</reference>
<proteinExistence type="predicted"/>
<comment type="caution">
    <text evidence="2">The sequence shown here is derived from an EMBL/GenBank/DDBJ whole genome shotgun (WGS) entry which is preliminary data.</text>
</comment>
<keyword evidence="3" id="KW-1185">Reference proteome</keyword>
<sequence length="205" mass="23155">MPTQMNSVQEMAALPKPLYTIEDNEDNFTEYARPALISRQVTVWSTVPPYSQVGMGWGPLNLEDTVLIWNAIKDNNAAKKYSLNFSLSYTSTRISPNSQRLCLSLTATKFGQQSLNGSDSNTGSGSEPEDRKIHDDMSKEKRSEREHKMRWGAAYQAARMAVELGHLRKGRSCQELYIGMDESYNLYNKPLFQYSTGATAMYIQS</sequence>
<evidence type="ECO:0000256" key="1">
    <source>
        <dbReference type="SAM" id="MobiDB-lite"/>
    </source>
</evidence>
<gene>
    <name evidence="2" type="ORF">BDP27DRAFT_1453606</name>
</gene>
<name>A0A9P5P636_9AGAR</name>
<evidence type="ECO:0000313" key="3">
    <source>
        <dbReference type="Proteomes" id="UP000772434"/>
    </source>
</evidence>
<dbReference type="OrthoDB" id="666364at2759"/>
<feature type="compositionally biased region" description="Polar residues" evidence="1">
    <location>
        <begin position="113"/>
        <end position="125"/>
    </location>
</feature>
<evidence type="ECO:0000313" key="2">
    <source>
        <dbReference type="EMBL" id="KAF9058956.1"/>
    </source>
</evidence>
<dbReference type="EMBL" id="JADNRY010000335">
    <property type="protein sequence ID" value="KAF9058956.1"/>
    <property type="molecule type" value="Genomic_DNA"/>
</dbReference>
<protein>
    <submittedName>
        <fullName evidence="2">Uncharacterized protein</fullName>
    </submittedName>
</protein>
<organism evidence="2 3">
    <name type="scientific">Rhodocollybia butyracea</name>
    <dbReference type="NCBI Taxonomy" id="206335"/>
    <lineage>
        <taxon>Eukaryota</taxon>
        <taxon>Fungi</taxon>
        <taxon>Dikarya</taxon>
        <taxon>Basidiomycota</taxon>
        <taxon>Agaricomycotina</taxon>
        <taxon>Agaricomycetes</taxon>
        <taxon>Agaricomycetidae</taxon>
        <taxon>Agaricales</taxon>
        <taxon>Marasmiineae</taxon>
        <taxon>Omphalotaceae</taxon>
        <taxon>Rhodocollybia</taxon>
    </lineage>
</organism>
<dbReference type="AlphaFoldDB" id="A0A9P5P636"/>
<dbReference type="Proteomes" id="UP000772434">
    <property type="component" value="Unassembled WGS sequence"/>
</dbReference>
<feature type="region of interest" description="Disordered" evidence="1">
    <location>
        <begin position="113"/>
        <end position="147"/>
    </location>
</feature>
<feature type="compositionally biased region" description="Basic and acidic residues" evidence="1">
    <location>
        <begin position="128"/>
        <end position="147"/>
    </location>
</feature>
<accession>A0A9P5P636</accession>